<sequence>MQPGTSSFPKPLASAMASTVSSQVSDALFRLALDALSECGDESAVVSPFSIAMAMGAANLGTRGNSSQEITDRLFDGISKKEVSEWFRELLEALENYKGLQFPMKVASAVFLDENLDVLDRYTDDLVEYLKSEVKSVDFLHDSESQVAALNEYVEDKTEGKIKDLFNGSSINSSTRIVLVNALHFKAMFEEVFYKEWTQPEPFYNEDGTIKEVTMMNDCKMGYFAENDDFVYARIPFYHGMIGLPKKDSDFCFSFIVPKDGKLADLKHKFNPAGHSISSVIADARFSRLIRMALPKFKAESSYKLVDTLRNLGISDIFDRARADFSGITDTSLVVDMIVHKAVIELDEQGVEGAAATFAAVVDYCLHVPQEPPKEENIRADKPFLYTVTYKHIPIFVGQFY</sequence>
<reference evidence="5" key="1">
    <citation type="submission" date="2016-11" db="UniProtKB">
        <authorList>
            <consortium name="WormBaseParasite"/>
        </authorList>
    </citation>
    <scope>IDENTIFICATION</scope>
</reference>
<organism evidence="4 5">
    <name type="scientific">Steinernema glaseri</name>
    <dbReference type="NCBI Taxonomy" id="37863"/>
    <lineage>
        <taxon>Eukaryota</taxon>
        <taxon>Metazoa</taxon>
        <taxon>Ecdysozoa</taxon>
        <taxon>Nematoda</taxon>
        <taxon>Chromadorea</taxon>
        <taxon>Rhabditida</taxon>
        <taxon>Tylenchina</taxon>
        <taxon>Panagrolaimomorpha</taxon>
        <taxon>Strongyloidoidea</taxon>
        <taxon>Steinernematidae</taxon>
        <taxon>Steinernema</taxon>
    </lineage>
</organism>
<evidence type="ECO:0000313" key="4">
    <source>
        <dbReference type="Proteomes" id="UP000095287"/>
    </source>
</evidence>
<dbReference type="PANTHER" id="PTHR11461:SF211">
    <property type="entry name" value="GH10112P-RELATED"/>
    <property type="match status" value="1"/>
</dbReference>
<dbReference type="InterPro" id="IPR042185">
    <property type="entry name" value="Serpin_sf_2"/>
</dbReference>
<dbReference type="GO" id="GO:0004867">
    <property type="term" value="F:serine-type endopeptidase inhibitor activity"/>
    <property type="evidence" value="ECO:0007669"/>
    <property type="project" value="InterPro"/>
</dbReference>
<dbReference type="Gene3D" id="2.30.39.10">
    <property type="entry name" value="Alpha-1-antitrypsin, domain 1"/>
    <property type="match status" value="1"/>
</dbReference>
<dbReference type="InterPro" id="IPR042178">
    <property type="entry name" value="Serpin_sf_1"/>
</dbReference>
<dbReference type="PANTHER" id="PTHR11461">
    <property type="entry name" value="SERINE PROTEASE INHIBITOR, SERPIN"/>
    <property type="match status" value="1"/>
</dbReference>
<accession>A0A1I7Y5L5</accession>
<feature type="domain" description="Serpin" evidence="3">
    <location>
        <begin position="33"/>
        <end position="401"/>
    </location>
</feature>
<evidence type="ECO:0000259" key="3">
    <source>
        <dbReference type="SMART" id="SM00093"/>
    </source>
</evidence>
<keyword evidence="4" id="KW-1185">Reference proteome</keyword>
<dbReference type="CDD" id="cd00172">
    <property type="entry name" value="serpin"/>
    <property type="match status" value="1"/>
</dbReference>
<dbReference type="Proteomes" id="UP000095287">
    <property type="component" value="Unplaced"/>
</dbReference>
<dbReference type="SUPFAM" id="SSF56574">
    <property type="entry name" value="Serpins"/>
    <property type="match status" value="1"/>
</dbReference>
<dbReference type="InterPro" id="IPR000215">
    <property type="entry name" value="Serpin_fam"/>
</dbReference>
<dbReference type="InterPro" id="IPR023796">
    <property type="entry name" value="Serpin_dom"/>
</dbReference>
<dbReference type="WBParaSite" id="L893_g12855.t1">
    <property type="protein sequence ID" value="L893_g12855.t1"/>
    <property type="gene ID" value="L893_g12855"/>
</dbReference>
<protein>
    <submittedName>
        <fullName evidence="5">SERPIN domain-containing protein</fullName>
    </submittedName>
</protein>
<name>A0A1I7Y5L5_9BILA</name>
<evidence type="ECO:0000256" key="2">
    <source>
        <dbReference type="RuleBase" id="RU000411"/>
    </source>
</evidence>
<comment type="similarity">
    <text evidence="1 2">Belongs to the serpin family.</text>
</comment>
<dbReference type="GO" id="GO:0005615">
    <property type="term" value="C:extracellular space"/>
    <property type="evidence" value="ECO:0007669"/>
    <property type="project" value="InterPro"/>
</dbReference>
<dbReference type="Gene3D" id="3.30.497.10">
    <property type="entry name" value="Antithrombin, subunit I, domain 2"/>
    <property type="match status" value="1"/>
</dbReference>
<evidence type="ECO:0000313" key="5">
    <source>
        <dbReference type="WBParaSite" id="L893_g12855.t1"/>
    </source>
</evidence>
<dbReference type="Pfam" id="PF00079">
    <property type="entry name" value="Serpin"/>
    <property type="match status" value="1"/>
</dbReference>
<dbReference type="InterPro" id="IPR036186">
    <property type="entry name" value="Serpin_sf"/>
</dbReference>
<dbReference type="SMART" id="SM00093">
    <property type="entry name" value="SERPIN"/>
    <property type="match status" value="1"/>
</dbReference>
<dbReference type="AlphaFoldDB" id="A0A1I7Y5L5"/>
<proteinExistence type="inferred from homology"/>
<evidence type="ECO:0000256" key="1">
    <source>
        <dbReference type="ARBA" id="ARBA00009500"/>
    </source>
</evidence>